<dbReference type="RefSeq" id="WP_277579127.1">
    <property type="nucleotide sequence ID" value="NZ_JANRMI010000004.1"/>
</dbReference>
<feature type="chain" id="PRO_5046902170" evidence="1">
    <location>
        <begin position="21"/>
        <end position="442"/>
    </location>
</feature>
<organism evidence="2 3">
    <name type="scientific">Bdellovibrio svalbardensis</name>
    <dbReference type="NCBI Taxonomy" id="2972972"/>
    <lineage>
        <taxon>Bacteria</taxon>
        <taxon>Pseudomonadati</taxon>
        <taxon>Bdellovibrionota</taxon>
        <taxon>Bdellovibrionia</taxon>
        <taxon>Bdellovibrionales</taxon>
        <taxon>Pseudobdellovibrionaceae</taxon>
        <taxon>Bdellovibrio</taxon>
    </lineage>
</organism>
<evidence type="ECO:0000256" key="1">
    <source>
        <dbReference type="SAM" id="SignalP"/>
    </source>
</evidence>
<keyword evidence="3" id="KW-1185">Reference proteome</keyword>
<name>A0ABT6DNH5_9BACT</name>
<evidence type="ECO:0000313" key="2">
    <source>
        <dbReference type="EMBL" id="MDG0817655.1"/>
    </source>
</evidence>
<sequence length="442" mass="50396">MFKKMLSLSVCLLTVQSSFAQERFQAWNPLDPNQPANIEFEQRRRYEELFDSKARQMLRRHELRSQIQIQQVDEVSTPLIIKNETFTQKRFEEITHPSYQHPGNAAVFLLFRLPNRFRTGDKPSNSVSFTSTAANTMIHPAVLEKHNGDSRYQYVDHLGNMNELSLSLGDEVQQIQLSLRVLDVAGSSKNNLMLYPVSDKVIEKIHQWNGHNDPYARKEAGLDRVVVDLRDTDGNSMHLSDGETYVLPLVVDYSVFKKLFQSDKQLLTVNAGVQAQAPVSQTFNQAGVGTYANLSFTRKVAREWLLNFALGLGTNLQKNLSGGYKPYDGNVDVSFNSNISIGLTRVDQDLKGKTSLVAFGTQYSSVLDEQDYVENNQGRFINRQSRYAMFRPDRRFGVALVRENQDLIIQLQVAEDYIDSKNKMNGLNHEDFQVSIRVSKKI</sequence>
<keyword evidence="1" id="KW-0732">Signal</keyword>
<dbReference type="Proteomes" id="UP001152321">
    <property type="component" value="Unassembled WGS sequence"/>
</dbReference>
<evidence type="ECO:0000313" key="3">
    <source>
        <dbReference type="Proteomes" id="UP001152321"/>
    </source>
</evidence>
<gene>
    <name evidence="2" type="ORF">NWE73_14840</name>
</gene>
<feature type="signal peptide" evidence="1">
    <location>
        <begin position="1"/>
        <end position="20"/>
    </location>
</feature>
<proteinExistence type="predicted"/>
<reference evidence="2" key="1">
    <citation type="submission" date="2022-08" db="EMBL/GenBank/DDBJ databases">
        <title>Novel Bdellovibrio Species Isolated from Svalbard: Designation Bdellovibrio svalbardensis.</title>
        <authorList>
            <person name="Mitchell R.J."/>
            <person name="Choi S.Y."/>
        </authorList>
    </citation>
    <scope>NUCLEOTIDE SEQUENCE</scope>
    <source>
        <strain evidence="2">PAP01</strain>
    </source>
</reference>
<protein>
    <submittedName>
        <fullName evidence="2">Uncharacterized protein</fullName>
    </submittedName>
</protein>
<dbReference type="EMBL" id="JANRMI010000004">
    <property type="protein sequence ID" value="MDG0817655.1"/>
    <property type="molecule type" value="Genomic_DNA"/>
</dbReference>
<comment type="caution">
    <text evidence="2">The sequence shown here is derived from an EMBL/GenBank/DDBJ whole genome shotgun (WGS) entry which is preliminary data.</text>
</comment>
<accession>A0ABT6DNH5</accession>